<reference evidence="1" key="1">
    <citation type="submission" date="2020-10" db="EMBL/GenBank/DDBJ databases">
        <title>De novo genome project of the cellulose decomposer Thermobifida halotolerans type strain.</title>
        <authorList>
            <person name="Nagy I."/>
            <person name="Horvath B."/>
            <person name="Kukolya J."/>
            <person name="Nagy I."/>
            <person name="Orsini M."/>
        </authorList>
    </citation>
    <scope>NUCLEOTIDE SEQUENCE</scope>
    <source>
        <strain evidence="1">DSM 44931</strain>
    </source>
</reference>
<name>A0A399G3G7_9ACTN</name>
<dbReference type="AlphaFoldDB" id="A0A399G3G7"/>
<dbReference type="Proteomes" id="UP000265719">
    <property type="component" value="Chromosome"/>
</dbReference>
<dbReference type="Pfam" id="PF21806">
    <property type="entry name" value="DUF6879"/>
    <property type="match status" value="1"/>
</dbReference>
<accession>A0A399G3G7</accession>
<proteinExistence type="predicted"/>
<gene>
    <name evidence="1" type="ORF">NI17_011665</name>
</gene>
<dbReference type="KEGG" id="thao:NI17_011665"/>
<evidence type="ECO:0000313" key="2">
    <source>
        <dbReference type="Proteomes" id="UP000265719"/>
    </source>
</evidence>
<dbReference type="OrthoDB" id="3821358at2"/>
<dbReference type="InterPro" id="IPR049244">
    <property type="entry name" value="DUF6879"/>
</dbReference>
<organism evidence="1 2">
    <name type="scientific">Thermobifida halotolerans</name>
    <dbReference type="NCBI Taxonomy" id="483545"/>
    <lineage>
        <taxon>Bacteria</taxon>
        <taxon>Bacillati</taxon>
        <taxon>Actinomycetota</taxon>
        <taxon>Actinomycetes</taxon>
        <taxon>Streptosporangiales</taxon>
        <taxon>Nocardiopsidaceae</taxon>
        <taxon>Thermobifida</taxon>
    </lineage>
</organism>
<keyword evidence="2" id="KW-1185">Reference proteome</keyword>
<evidence type="ECO:0000313" key="1">
    <source>
        <dbReference type="EMBL" id="UOE21692.1"/>
    </source>
</evidence>
<dbReference type="EMBL" id="CP063196">
    <property type="protein sequence ID" value="UOE21692.1"/>
    <property type="molecule type" value="Genomic_DNA"/>
</dbReference>
<protein>
    <submittedName>
        <fullName evidence="1">Uncharacterized protein</fullName>
    </submittedName>
</protein>
<sequence>MREYLSDDDFTALFRAYRYTAWRLETRRCYGSVGEDRQFQEWLAGKDPGIEWLKPWLDMVREELAKGKRMERVRIVDDPPSDYLRWELWATPYNLAVGEDIRYLPREHPIVAELPDEDFWIFDSRTLARFEFDGDDVAGIWLDEAPEAVVAALAARDSAWHHALTYTDYLATRVG</sequence>
<dbReference type="RefSeq" id="WP_068693027.1">
    <property type="nucleotide sequence ID" value="NZ_CP063196.1"/>
</dbReference>